<dbReference type="InterPro" id="IPR011333">
    <property type="entry name" value="SKP1/BTB/POZ_sf"/>
</dbReference>
<feature type="domain" description="BTB" evidence="1">
    <location>
        <begin position="31"/>
        <end position="94"/>
    </location>
</feature>
<protein>
    <submittedName>
        <fullName evidence="2">TD and POZ domain-containing protein 3</fullName>
    </submittedName>
</protein>
<dbReference type="OrthoDB" id="6429284at2759"/>
<name>A0A8X6M217_TRICU</name>
<dbReference type="SMART" id="SM00225">
    <property type="entry name" value="BTB"/>
    <property type="match status" value="1"/>
</dbReference>
<dbReference type="CDD" id="cd18186">
    <property type="entry name" value="BTB_POZ_ZBTB_KLHL-like"/>
    <property type="match status" value="1"/>
</dbReference>
<dbReference type="EMBL" id="BMAO01019216">
    <property type="protein sequence ID" value="GFR29112.1"/>
    <property type="molecule type" value="Genomic_DNA"/>
</dbReference>
<dbReference type="SUPFAM" id="SSF54695">
    <property type="entry name" value="POZ domain"/>
    <property type="match status" value="1"/>
</dbReference>
<dbReference type="Proteomes" id="UP000887116">
    <property type="component" value="Unassembled WGS sequence"/>
</dbReference>
<dbReference type="PANTHER" id="PTHR24413">
    <property type="entry name" value="SPECKLE-TYPE POZ PROTEIN"/>
    <property type="match status" value="1"/>
</dbReference>
<dbReference type="Pfam" id="PF00651">
    <property type="entry name" value="BTB"/>
    <property type="match status" value="1"/>
</dbReference>
<accession>A0A8X6M217</accession>
<comment type="caution">
    <text evidence="2">The sequence shown here is derived from an EMBL/GenBank/DDBJ whole genome shotgun (WGS) entry which is preliminary data.</text>
</comment>
<sequence length="148" mass="16684">MCISNFGVEETDKGDDLKEDFEKLYAEDILSDVQLSTATQTFHAHKNILSARSPVFRAMFSNDMKEKIEECVPVPDLEADTVHRMLLYMYTNALKGLHWESATKLYAAADKYQIVALKNKCSSFLICSLCPSNLCEILMLSDMQDADG</sequence>
<reference evidence="2" key="1">
    <citation type="submission" date="2020-07" db="EMBL/GenBank/DDBJ databases">
        <title>Multicomponent nature underlies the extraordinary mechanical properties of spider dragline silk.</title>
        <authorList>
            <person name="Kono N."/>
            <person name="Nakamura H."/>
            <person name="Mori M."/>
            <person name="Yoshida Y."/>
            <person name="Ohtoshi R."/>
            <person name="Malay A.D."/>
            <person name="Moran D.A.P."/>
            <person name="Tomita M."/>
            <person name="Numata K."/>
            <person name="Arakawa K."/>
        </authorList>
    </citation>
    <scope>NUCLEOTIDE SEQUENCE</scope>
</reference>
<dbReference type="AlphaFoldDB" id="A0A8X6M217"/>
<dbReference type="PROSITE" id="PS50097">
    <property type="entry name" value="BTB"/>
    <property type="match status" value="1"/>
</dbReference>
<dbReference type="Gene3D" id="3.30.710.10">
    <property type="entry name" value="Potassium Channel Kv1.1, Chain A"/>
    <property type="match status" value="1"/>
</dbReference>
<keyword evidence="3" id="KW-1185">Reference proteome</keyword>
<proteinExistence type="predicted"/>
<dbReference type="FunFam" id="3.30.710.10:FF:000159">
    <property type="entry name" value="Speckle-type POZ protein B"/>
    <property type="match status" value="1"/>
</dbReference>
<evidence type="ECO:0000259" key="1">
    <source>
        <dbReference type="PROSITE" id="PS50097"/>
    </source>
</evidence>
<evidence type="ECO:0000313" key="3">
    <source>
        <dbReference type="Proteomes" id="UP000887116"/>
    </source>
</evidence>
<dbReference type="InterPro" id="IPR000210">
    <property type="entry name" value="BTB/POZ_dom"/>
</dbReference>
<organism evidence="2 3">
    <name type="scientific">Trichonephila clavata</name>
    <name type="common">Joro spider</name>
    <name type="synonym">Nephila clavata</name>
    <dbReference type="NCBI Taxonomy" id="2740835"/>
    <lineage>
        <taxon>Eukaryota</taxon>
        <taxon>Metazoa</taxon>
        <taxon>Ecdysozoa</taxon>
        <taxon>Arthropoda</taxon>
        <taxon>Chelicerata</taxon>
        <taxon>Arachnida</taxon>
        <taxon>Araneae</taxon>
        <taxon>Araneomorphae</taxon>
        <taxon>Entelegynae</taxon>
        <taxon>Araneoidea</taxon>
        <taxon>Nephilidae</taxon>
        <taxon>Trichonephila</taxon>
    </lineage>
</organism>
<evidence type="ECO:0000313" key="2">
    <source>
        <dbReference type="EMBL" id="GFR29112.1"/>
    </source>
</evidence>
<gene>
    <name evidence="2" type="primary">Tdpoz3</name>
    <name evidence="2" type="ORF">TNCT_667571</name>
</gene>